<dbReference type="PANTHER" id="PTHR48079:SF6">
    <property type="entry name" value="NAD(P)-BINDING DOMAIN-CONTAINING PROTEIN-RELATED"/>
    <property type="match status" value="1"/>
</dbReference>
<dbReference type="PANTHER" id="PTHR48079">
    <property type="entry name" value="PROTEIN YEEZ"/>
    <property type="match status" value="1"/>
</dbReference>
<dbReference type="GO" id="GO:0005737">
    <property type="term" value="C:cytoplasm"/>
    <property type="evidence" value="ECO:0007669"/>
    <property type="project" value="TreeGrafter"/>
</dbReference>
<dbReference type="InterPro" id="IPR036291">
    <property type="entry name" value="NAD(P)-bd_dom_sf"/>
</dbReference>
<dbReference type="KEGG" id="serw:FY030_11045"/>
<dbReference type="InterPro" id="IPR051783">
    <property type="entry name" value="NAD(P)-dependent_oxidoreduct"/>
</dbReference>
<gene>
    <name evidence="4" type="ORF">FY030_11045</name>
</gene>
<proteinExistence type="predicted"/>
<evidence type="ECO:0000313" key="5">
    <source>
        <dbReference type="Proteomes" id="UP000326546"/>
    </source>
</evidence>
<evidence type="ECO:0000256" key="1">
    <source>
        <dbReference type="SAM" id="MobiDB-lite"/>
    </source>
</evidence>
<dbReference type="InterPro" id="IPR001509">
    <property type="entry name" value="Epimerase_deHydtase"/>
</dbReference>
<organism evidence="4 5">
    <name type="scientific">Ornithinimicrobium pratense</name>
    <dbReference type="NCBI Taxonomy" id="2593973"/>
    <lineage>
        <taxon>Bacteria</taxon>
        <taxon>Bacillati</taxon>
        <taxon>Actinomycetota</taxon>
        <taxon>Actinomycetes</taxon>
        <taxon>Micrococcales</taxon>
        <taxon>Ornithinimicrobiaceae</taxon>
        <taxon>Ornithinimicrobium</taxon>
    </lineage>
</organism>
<accession>A0A5J6V5X7</accession>
<feature type="region of interest" description="Disordered" evidence="1">
    <location>
        <begin position="44"/>
        <end position="63"/>
    </location>
</feature>
<feature type="transmembrane region" description="Helical" evidence="2">
    <location>
        <begin position="387"/>
        <end position="409"/>
    </location>
</feature>
<dbReference type="OrthoDB" id="9795501at2"/>
<feature type="domain" description="NAD-dependent epimerase/dehydratase" evidence="3">
    <location>
        <begin position="75"/>
        <end position="285"/>
    </location>
</feature>
<dbReference type="Pfam" id="PF01370">
    <property type="entry name" value="Epimerase"/>
    <property type="match status" value="1"/>
</dbReference>
<dbReference type="GO" id="GO:0004029">
    <property type="term" value="F:aldehyde dehydrogenase (NAD+) activity"/>
    <property type="evidence" value="ECO:0007669"/>
    <property type="project" value="TreeGrafter"/>
</dbReference>
<feature type="compositionally biased region" description="Low complexity" evidence="1">
    <location>
        <begin position="45"/>
        <end position="55"/>
    </location>
</feature>
<evidence type="ECO:0000259" key="3">
    <source>
        <dbReference type="Pfam" id="PF01370"/>
    </source>
</evidence>
<evidence type="ECO:0000256" key="2">
    <source>
        <dbReference type="SAM" id="Phobius"/>
    </source>
</evidence>
<reference evidence="4 5" key="1">
    <citation type="submission" date="2019-09" db="EMBL/GenBank/DDBJ databases">
        <title>Serinicoccus pratensis sp. nov., isolated from meadow soil.</title>
        <authorList>
            <person name="Zhang W."/>
        </authorList>
    </citation>
    <scope>NUCLEOTIDE SEQUENCE [LARGE SCALE GENOMIC DNA]</scope>
    <source>
        <strain evidence="4 5">W204</strain>
    </source>
</reference>
<dbReference type="AlphaFoldDB" id="A0A5J6V5X7"/>
<dbReference type="Proteomes" id="UP000326546">
    <property type="component" value="Chromosome"/>
</dbReference>
<dbReference type="Gene3D" id="3.40.50.720">
    <property type="entry name" value="NAD(P)-binding Rossmann-like Domain"/>
    <property type="match status" value="1"/>
</dbReference>
<keyword evidence="2" id="KW-0472">Membrane</keyword>
<dbReference type="EMBL" id="CP044427">
    <property type="protein sequence ID" value="QFG69168.1"/>
    <property type="molecule type" value="Genomic_DNA"/>
</dbReference>
<keyword evidence="5" id="KW-1185">Reference proteome</keyword>
<keyword evidence="2" id="KW-1133">Transmembrane helix</keyword>
<sequence length="422" mass="44323">MIGHVVFLPRSGADPSLPRRPPGRDGRWQTDVLLVLVQHQETLVSSASAPASRRGPTPPRHQQRRLALTRAASTFGGALAQELMAAGVQVVGLDARAGRVEGVDWRPGDVAAPSVVAALDDVDVLVHLAFDPDLIRVLEVQPAVRRARQIDEIRTLVTAAAAAGVGHLIVVTSTMVFGARPDNPVPLPEDHPGRAAETEGLVADLVAVEQELRGLAAAHPGLRTTVVRPAALVGPGVDTMITRHFEAPRLLRLRGTEPLWSFCHVADLGTALLVVAEGDSEVPDQVSVAAGGALTQAQVEELSGIRGIDVAEGTAYAAADRLHRLGVVPVPATDLAYVAHSWISWPGWLTQVGWSPRYDNAACLAVLLEEVRGNRAVMARRVGARDAVGAAAAGAASATVAAIATAALLRRRRGRGPTGQSR</sequence>
<evidence type="ECO:0000313" key="4">
    <source>
        <dbReference type="EMBL" id="QFG69168.1"/>
    </source>
</evidence>
<dbReference type="SUPFAM" id="SSF51735">
    <property type="entry name" value="NAD(P)-binding Rossmann-fold domains"/>
    <property type="match status" value="1"/>
</dbReference>
<name>A0A5J6V5X7_9MICO</name>
<protein>
    <submittedName>
        <fullName evidence="4">NAD-dependent epimerase/dehydratase family protein</fullName>
    </submittedName>
</protein>
<keyword evidence="2" id="KW-0812">Transmembrane</keyword>